<keyword evidence="3" id="KW-0328">Glycosyltransferase</keyword>
<organism evidence="3 4">
    <name type="scientific">Dongia rigui</name>
    <dbReference type="NCBI Taxonomy" id="940149"/>
    <lineage>
        <taxon>Bacteria</taxon>
        <taxon>Pseudomonadati</taxon>
        <taxon>Pseudomonadota</taxon>
        <taxon>Alphaproteobacteria</taxon>
        <taxon>Rhodospirillales</taxon>
        <taxon>Dongiaceae</taxon>
        <taxon>Dongia</taxon>
    </lineage>
</organism>
<keyword evidence="3" id="KW-0808">Transferase</keyword>
<evidence type="ECO:0000259" key="1">
    <source>
        <dbReference type="Pfam" id="PF00534"/>
    </source>
</evidence>
<dbReference type="GO" id="GO:0016757">
    <property type="term" value="F:glycosyltransferase activity"/>
    <property type="evidence" value="ECO:0007669"/>
    <property type="project" value="UniProtKB-KW"/>
</dbReference>
<dbReference type="Pfam" id="PF13439">
    <property type="entry name" value="Glyco_transf_4"/>
    <property type="match status" value="1"/>
</dbReference>
<dbReference type="CDD" id="cd03811">
    <property type="entry name" value="GT4_GT28_WabH-like"/>
    <property type="match status" value="1"/>
</dbReference>
<feature type="domain" description="Glycosyl transferase family 1" evidence="1">
    <location>
        <begin position="195"/>
        <end position="358"/>
    </location>
</feature>
<dbReference type="Pfam" id="PF00534">
    <property type="entry name" value="Glycos_transf_1"/>
    <property type="match status" value="1"/>
</dbReference>
<dbReference type="EMBL" id="JAXCLX010000002">
    <property type="protein sequence ID" value="MDY0872573.1"/>
    <property type="molecule type" value="Genomic_DNA"/>
</dbReference>
<dbReference type="PANTHER" id="PTHR12526">
    <property type="entry name" value="GLYCOSYLTRANSFERASE"/>
    <property type="match status" value="1"/>
</dbReference>
<dbReference type="InterPro" id="IPR001296">
    <property type="entry name" value="Glyco_trans_1"/>
</dbReference>
<name>A0ABU5DZ32_9PROT</name>
<protein>
    <submittedName>
        <fullName evidence="3">Glycosyltransferase</fullName>
        <ecNumber evidence="3">2.4.-.-</ecNumber>
    </submittedName>
</protein>
<evidence type="ECO:0000313" key="4">
    <source>
        <dbReference type="Proteomes" id="UP001271769"/>
    </source>
</evidence>
<dbReference type="EC" id="2.4.-.-" evidence="3"/>
<accession>A0ABU5DZ32</accession>
<evidence type="ECO:0000313" key="3">
    <source>
        <dbReference type="EMBL" id="MDY0872573.1"/>
    </source>
</evidence>
<reference evidence="3 4" key="1">
    <citation type="journal article" date="2013" name="Antonie Van Leeuwenhoek">
        <title>Dongia rigui sp. nov., isolated from freshwater of a large wetland in Korea.</title>
        <authorList>
            <person name="Baik K.S."/>
            <person name="Hwang Y.M."/>
            <person name="Choi J.S."/>
            <person name="Kwon J."/>
            <person name="Seong C.N."/>
        </authorList>
    </citation>
    <scope>NUCLEOTIDE SEQUENCE [LARGE SCALE GENOMIC DNA]</scope>
    <source>
        <strain evidence="3 4">04SU4-P</strain>
    </source>
</reference>
<dbReference type="RefSeq" id="WP_320501049.1">
    <property type="nucleotide sequence ID" value="NZ_JAXCLX010000002.1"/>
</dbReference>
<feature type="domain" description="Glycosyltransferase subfamily 4-like N-terminal" evidence="2">
    <location>
        <begin position="21"/>
        <end position="180"/>
    </location>
</feature>
<gene>
    <name evidence="3" type="ORF">SMD31_11585</name>
</gene>
<dbReference type="Gene3D" id="3.40.50.2000">
    <property type="entry name" value="Glycogen Phosphorylase B"/>
    <property type="match status" value="2"/>
</dbReference>
<proteinExistence type="predicted"/>
<keyword evidence="4" id="KW-1185">Reference proteome</keyword>
<sequence length="394" mass="42374">MTGSSPQRRRVAFIINSLAGGGAERVMCTLLRASEEERRDVDITLILLDQEPAAYTVPDWVRIEQLDCRHSFARSLGQLFTALRRLRPDVVLSFLTRANIAAALACRALGIAAVISERVNTSSHLGTGGGAMVARLLVRLCYPLARKIIAVSPGVADDLADAFGIARAKLMVIANPVDLDGIRRQGDEAPAVVPGVPYIMAMGRLVPNKNFAMLIEAYAQAEMSEQLFIFGEGGERENLQGLIGKLGLEGRVHLPGFCANPYAILKHAALFVLPSNAEGFPNSLLEAMSLRVPVVSTNCLSGPAEVLADVARERVTEPVTFAPHGILVTPDNVADMAQGLRAMKDPERRASYAEKAERRAADFSVARAKNAYWDALRAEMTPPAAASGAPLRAQ</sequence>
<evidence type="ECO:0000259" key="2">
    <source>
        <dbReference type="Pfam" id="PF13439"/>
    </source>
</evidence>
<dbReference type="Proteomes" id="UP001271769">
    <property type="component" value="Unassembled WGS sequence"/>
</dbReference>
<dbReference type="InterPro" id="IPR028098">
    <property type="entry name" value="Glyco_trans_4-like_N"/>
</dbReference>
<dbReference type="SUPFAM" id="SSF53756">
    <property type="entry name" value="UDP-Glycosyltransferase/glycogen phosphorylase"/>
    <property type="match status" value="1"/>
</dbReference>
<comment type="caution">
    <text evidence="3">The sequence shown here is derived from an EMBL/GenBank/DDBJ whole genome shotgun (WGS) entry which is preliminary data.</text>
</comment>